<protein>
    <submittedName>
        <fullName evidence="1">PagL domain containing protein</fullName>
    </submittedName>
</protein>
<accession>A0A238UGP3</accession>
<dbReference type="RefSeq" id="WP_095074781.1">
    <property type="nucleotide sequence ID" value="NZ_LT899436.1"/>
</dbReference>
<dbReference type="KEGG" id="tje:TJEJU_3955"/>
<dbReference type="Pfam" id="PF09411">
    <property type="entry name" value="PagL"/>
    <property type="match status" value="1"/>
</dbReference>
<dbReference type="Proteomes" id="UP000215214">
    <property type="component" value="Chromosome TJEJU"/>
</dbReference>
<organism evidence="1 2">
    <name type="scientific">Tenacibaculum jejuense</name>
    <dbReference type="NCBI Taxonomy" id="584609"/>
    <lineage>
        <taxon>Bacteria</taxon>
        <taxon>Pseudomonadati</taxon>
        <taxon>Bacteroidota</taxon>
        <taxon>Flavobacteriia</taxon>
        <taxon>Flavobacteriales</taxon>
        <taxon>Flavobacteriaceae</taxon>
        <taxon>Tenacibaculum</taxon>
    </lineage>
</organism>
<gene>
    <name evidence="1" type="ORF">TJEJU_3955</name>
</gene>
<dbReference type="EMBL" id="LT899436">
    <property type="protein sequence ID" value="SNR17584.1"/>
    <property type="molecule type" value="Genomic_DNA"/>
</dbReference>
<dbReference type="OrthoDB" id="1200606at2"/>
<reference evidence="1 2" key="1">
    <citation type="submission" date="2017-07" db="EMBL/GenBank/DDBJ databases">
        <authorList>
            <person name="Sun Z.S."/>
            <person name="Albrecht U."/>
            <person name="Echele G."/>
            <person name="Lee C.C."/>
        </authorList>
    </citation>
    <scope>NUCLEOTIDE SEQUENCE [LARGE SCALE GENOMIC DNA]</scope>
    <source>
        <strain evidence="2">type strain: KCTC 22618</strain>
    </source>
</reference>
<evidence type="ECO:0000313" key="2">
    <source>
        <dbReference type="Proteomes" id="UP000215214"/>
    </source>
</evidence>
<proteinExistence type="predicted"/>
<sequence>MKKSIFLFFLFNLTITTLFSQERKIYLGLNYGRATQNSFPLNDPDYDYDNQYLKVQINYPLTLKENFNFELLIEPSVYFANHQLLNEQFVLPTTENFLELREKFTKRRAFEEYALNIGILIRYNIFSKFSSYLLGSVGPMISNEDTERLKRGFAFSDILGLGFSWKQKRILFDFRLTLRHNSNLNFASPNKGHNSFGIESGISFQL</sequence>
<name>A0A238UGP3_9FLAO</name>
<dbReference type="Gene3D" id="2.40.160.20">
    <property type="match status" value="1"/>
</dbReference>
<dbReference type="AlphaFoldDB" id="A0A238UGP3"/>
<keyword evidence="2" id="KW-1185">Reference proteome</keyword>
<evidence type="ECO:0000313" key="1">
    <source>
        <dbReference type="EMBL" id="SNR17584.1"/>
    </source>
</evidence>
<dbReference type="InterPro" id="IPR018550">
    <property type="entry name" value="Lipid-A_deacylase-rel"/>
</dbReference>